<dbReference type="Proteomes" id="UP000823941">
    <property type="component" value="Chromosome 6"/>
</dbReference>
<gene>
    <name evidence="2" type="ORF">JYU34_004731</name>
</gene>
<keyword evidence="3" id="KW-1185">Reference proteome</keyword>
<dbReference type="PANTHER" id="PTHR46348">
    <property type="entry name" value="DELETED IN LUNG AND ESOPHAGEAL CANCER PROTEIN 1"/>
    <property type="match status" value="1"/>
</dbReference>
<dbReference type="InterPro" id="IPR033304">
    <property type="entry name" value="DLEC1"/>
</dbReference>
<comment type="caution">
    <text evidence="2">The sequence shown here is derived from an EMBL/GenBank/DDBJ whole genome shotgun (WGS) entry which is preliminary data.</text>
</comment>
<accession>A0ABQ7QYQ1</accession>
<evidence type="ECO:0000313" key="2">
    <source>
        <dbReference type="EMBL" id="KAG7310179.1"/>
    </source>
</evidence>
<reference evidence="2 3" key="1">
    <citation type="submission" date="2021-06" db="EMBL/GenBank/DDBJ databases">
        <title>A haploid diamondback moth (Plutella xylostella L.) genome assembly resolves 31 chromosomes and identifies a diamide resistance mutation.</title>
        <authorList>
            <person name="Ward C.M."/>
            <person name="Perry K.D."/>
            <person name="Baker G."/>
            <person name="Powis K."/>
            <person name="Heckel D.G."/>
            <person name="Baxter S.W."/>
        </authorList>
    </citation>
    <scope>NUCLEOTIDE SEQUENCE [LARGE SCALE GENOMIC DNA]</scope>
    <source>
        <strain evidence="2 3">LV</strain>
        <tissue evidence="2">Single pupa</tissue>
    </source>
</reference>
<sequence length="944" mass="104271">MPLPPHDGIETDVVTCSTTDGEYFASMHIERRSKQRHPRLTPATTWLGVLPPGSDVTASLKAYNDTFEQIYFRANYIHWTASEEDDAIECPGVRCSVCHQHSCRCTTLLPTAGRLPIGSSKELKFHTPAGTTPGADLWLVSLQRCIADSAYPLQEAPINGRAAVIGARIVAPQLSLHVEAAPLQKAPITKCSAGDVCHCCLPEPLILDGDVSAGLVRPTEPLVQGRIVYCRLKVINLTPIPTRLHWEPDPDKDNPVKVTFKPNEEDISGYGQAEIEVELLGSRVSPRRLFSLCGLVEHGEPVYLLVDAAVDGQSISLELPNARVIYRSEVSVPNPKKSKPPQMVQSEDKILTLEAIFAKRYPNLMGLSEPDKCSCEPYCECPPVIEFRMVPLHKEIQQIIRLQNTGVLCVSWSIKPYLLEMDGVAALRVWATPSQGVLAGRSSVGIRVHVCCKRAGARKALLTLKTSKIVLPFHVWVQANGPPLKLLAAFEEEHTLWMSETQLVRTLRARNIYGAQLKVETYIIRDYEYVQSQLPFRLFYQLFDIPVTVERCPCMKVQYQGYEASGEVTPIPSQCSSHSSLYSTGVRLYLGPDVGVQDYTYFEVTPDKTNIPIDSTESWAVTLKENDMVTPPHTLLLRAIAVGYDVEGWEGLLMVYLKVTPRQPKLQIDPDSVELRFSALNLPSNNVMRLRKSIRIQNTGTGELRLSLYTSGSWLLTLGRSITSDRECSCNTEAVDELMVTIAPRTAIEVKVQIEVDTSESWPSPCPGLCDCAAQAPPASCYPDKKWVSGELVLQGNHGVFQVVPLSLELHYPVLSLRPKSLDLGAVLAGESRKTYLTLRHTARDAVAVVMRWEGDPGFSVHPQRLDVEAGASSNIYVLFTAPDTARGPAAGMLRARVASDAGVWCQDTAELKAEVSRDAAAHRPPHDYTDDPSLLPQRARQGL</sequence>
<proteinExistence type="predicted"/>
<feature type="compositionally biased region" description="Basic and acidic residues" evidence="1">
    <location>
        <begin position="916"/>
        <end position="930"/>
    </location>
</feature>
<dbReference type="EMBL" id="JAHIBW010000006">
    <property type="protein sequence ID" value="KAG7310179.1"/>
    <property type="molecule type" value="Genomic_DNA"/>
</dbReference>
<protein>
    <submittedName>
        <fullName evidence="2">Uncharacterized protein</fullName>
    </submittedName>
</protein>
<dbReference type="PANTHER" id="PTHR46348:SF1">
    <property type="entry name" value="DELETED IN LUNG AND ESOPHAGEAL CANCER PROTEIN 1"/>
    <property type="match status" value="1"/>
</dbReference>
<name>A0ABQ7QYQ1_PLUXY</name>
<evidence type="ECO:0000313" key="3">
    <source>
        <dbReference type="Proteomes" id="UP000823941"/>
    </source>
</evidence>
<dbReference type="InterPro" id="IPR013783">
    <property type="entry name" value="Ig-like_fold"/>
</dbReference>
<dbReference type="Gene3D" id="2.60.40.10">
    <property type="entry name" value="Immunoglobulins"/>
    <property type="match status" value="2"/>
</dbReference>
<organism evidence="2 3">
    <name type="scientific">Plutella xylostella</name>
    <name type="common">Diamondback moth</name>
    <name type="synonym">Plutella maculipennis</name>
    <dbReference type="NCBI Taxonomy" id="51655"/>
    <lineage>
        <taxon>Eukaryota</taxon>
        <taxon>Metazoa</taxon>
        <taxon>Ecdysozoa</taxon>
        <taxon>Arthropoda</taxon>
        <taxon>Hexapoda</taxon>
        <taxon>Insecta</taxon>
        <taxon>Pterygota</taxon>
        <taxon>Neoptera</taxon>
        <taxon>Endopterygota</taxon>
        <taxon>Lepidoptera</taxon>
        <taxon>Glossata</taxon>
        <taxon>Ditrysia</taxon>
        <taxon>Yponomeutoidea</taxon>
        <taxon>Plutellidae</taxon>
        <taxon>Plutella</taxon>
    </lineage>
</organism>
<feature type="region of interest" description="Disordered" evidence="1">
    <location>
        <begin position="916"/>
        <end position="944"/>
    </location>
</feature>
<evidence type="ECO:0000256" key="1">
    <source>
        <dbReference type="SAM" id="MobiDB-lite"/>
    </source>
</evidence>